<reference evidence="9" key="1">
    <citation type="submission" date="2018-10" db="EMBL/GenBank/DDBJ databases">
        <title>Transcriptome assembly of Aceria tosichella (Wheat curl mite) Type 2.</title>
        <authorList>
            <person name="Scully E.D."/>
            <person name="Geib S.M."/>
            <person name="Palmer N.A."/>
            <person name="Gupta A.K."/>
            <person name="Sarath G."/>
            <person name="Tatineni S."/>
        </authorList>
    </citation>
    <scope>NUCLEOTIDE SEQUENCE</scope>
    <source>
        <strain evidence="9">LincolnNE</strain>
    </source>
</reference>
<gene>
    <name evidence="9" type="primary">Slc29a1</name>
    <name evidence="9" type="ORF">g.2209</name>
</gene>
<evidence type="ECO:0000256" key="7">
    <source>
        <dbReference type="SAM" id="MobiDB-lite"/>
    </source>
</evidence>
<protein>
    <submittedName>
        <fullName evidence="9">Equilibrative nucleoside transporter 1</fullName>
    </submittedName>
</protein>
<feature type="transmembrane region" description="Helical" evidence="8">
    <location>
        <begin position="365"/>
        <end position="383"/>
    </location>
</feature>
<dbReference type="InterPro" id="IPR034764">
    <property type="entry name" value="ENT1/ENT2"/>
</dbReference>
<feature type="transmembrane region" description="Helical" evidence="8">
    <location>
        <begin position="222"/>
        <end position="245"/>
    </location>
</feature>
<sequence>MSARYELKSIKQQDRVHDESTLPDVELVTPSRGQYHTSQDLPGSQPVDKYQLVFIILLIHGIGTLMPWNMFINAEDYFRNYKLQPAGNITMSNITSSNNNQNITTHLTRDRTETELESMRKNFLSLLSLAAQLPNTIFNGLNLLVNLGSGNLKLRVNLTLGFQAIIFAITILLAFVDSYQWPGTFFYVTMISVVLLNMASGVYQNCVFGIGAKFPGKYTNAILIGSNLSGTFTSVVNLLSIWLAPQPQEAAMYYFTAALFVIVICLVSYNLLHLNPFFRYYDQAENSDADPTECQLDIATTVRDDKDDTDVNYDIPETLRKTVDAMVPRPSNQNGTAKDYGNSFAGELDKKWQVFKKCWPQCMNVFFTFYFTLALFPSVMAGIQQKDNLLSNKYFAPVCCFLAFNLFALVGNLISGWTTWPGKDRVWMLVAVRVLFVPFFLFCNFNPSTRHWPVLIESDIIYTLGNVLMALTSGYLSSLCMMFASSGLSQDEAPKAGMLAAFFLVFGIFMGINSSFILTWAVEIG</sequence>
<dbReference type="GO" id="GO:0005886">
    <property type="term" value="C:plasma membrane"/>
    <property type="evidence" value="ECO:0007669"/>
    <property type="project" value="TreeGrafter"/>
</dbReference>
<dbReference type="PANTHER" id="PTHR10332:SF80">
    <property type="entry name" value="EQUILIBRATIVE NUCLEOSIDE TRANSPORTER 2, ISOFORM A"/>
    <property type="match status" value="1"/>
</dbReference>
<evidence type="ECO:0000256" key="5">
    <source>
        <dbReference type="ARBA" id="ARBA00022989"/>
    </source>
</evidence>
<dbReference type="PIRSF" id="PIRSF016379">
    <property type="entry name" value="ENT"/>
    <property type="match status" value="1"/>
</dbReference>
<keyword evidence="5 8" id="KW-1133">Transmembrane helix</keyword>
<evidence type="ECO:0000256" key="6">
    <source>
        <dbReference type="ARBA" id="ARBA00023136"/>
    </source>
</evidence>
<comment type="subcellular location">
    <subcellularLocation>
        <location evidence="1">Membrane</location>
        <topology evidence="1">Multi-pass membrane protein</topology>
    </subcellularLocation>
</comment>
<comment type="similarity">
    <text evidence="2">Belongs to the SLC29A/ENT transporter (TC 2.A.57) family.</text>
</comment>
<feature type="transmembrane region" description="Helical" evidence="8">
    <location>
        <begin position="185"/>
        <end position="210"/>
    </location>
</feature>
<dbReference type="EMBL" id="GGYP01005487">
    <property type="protein sequence ID" value="MDE50258.1"/>
    <property type="molecule type" value="Transcribed_RNA"/>
</dbReference>
<feature type="transmembrane region" description="Helical" evidence="8">
    <location>
        <begin position="460"/>
        <end position="484"/>
    </location>
</feature>
<evidence type="ECO:0000256" key="3">
    <source>
        <dbReference type="ARBA" id="ARBA00022448"/>
    </source>
</evidence>
<organism evidence="9">
    <name type="scientific">Aceria tosichella</name>
    <name type="common">wheat curl mite</name>
    <dbReference type="NCBI Taxonomy" id="561515"/>
    <lineage>
        <taxon>Eukaryota</taxon>
        <taxon>Metazoa</taxon>
        <taxon>Ecdysozoa</taxon>
        <taxon>Arthropoda</taxon>
        <taxon>Chelicerata</taxon>
        <taxon>Arachnida</taxon>
        <taxon>Acari</taxon>
        <taxon>Acariformes</taxon>
        <taxon>Trombidiformes</taxon>
        <taxon>Prostigmata</taxon>
        <taxon>Eupodina</taxon>
        <taxon>Eriophyoidea</taxon>
        <taxon>Eriophyidae</taxon>
        <taxon>Eriophyinae</taxon>
        <taxon>Aceriini</taxon>
        <taxon>Aceria</taxon>
    </lineage>
</organism>
<feature type="compositionally biased region" description="Basic and acidic residues" evidence="7">
    <location>
        <begin position="1"/>
        <end position="20"/>
    </location>
</feature>
<dbReference type="PRINTS" id="PR01130">
    <property type="entry name" value="DERENTRNSPRT"/>
</dbReference>
<feature type="transmembrane region" description="Helical" evidence="8">
    <location>
        <begin position="395"/>
        <end position="414"/>
    </location>
</feature>
<dbReference type="PANTHER" id="PTHR10332">
    <property type="entry name" value="EQUILIBRATIVE NUCLEOSIDE TRANSPORTER"/>
    <property type="match status" value="1"/>
</dbReference>
<dbReference type="AlphaFoldDB" id="A0A6G1SIM5"/>
<evidence type="ECO:0000256" key="2">
    <source>
        <dbReference type="ARBA" id="ARBA00007965"/>
    </source>
</evidence>
<evidence type="ECO:0000313" key="9">
    <source>
        <dbReference type="EMBL" id="MDE50258.1"/>
    </source>
</evidence>
<proteinExistence type="inferred from homology"/>
<feature type="transmembrane region" description="Helical" evidence="8">
    <location>
        <begin position="496"/>
        <end position="522"/>
    </location>
</feature>
<feature type="transmembrane region" description="Helical" evidence="8">
    <location>
        <begin position="251"/>
        <end position="272"/>
    </location>
</feature>
<dbReference type="InterPro" id="IPR002259">
    <property type="entry name" value="Eqnu_transpt"/>
</dbReference>
<dbReference type="NCBIfam" id="TIGR00939">
    <property type="entry name" value="2a57"/>
    <property type="match status" value="1"/>
</dbReference>
<feature type="transmembrane region" description="Helical" evidence="8">
    <location>
        <begin position="157"/>
        <end position="179"/>
    </location>
</feature>
<evidence type="ECO:0000256" key="8">
    <source>
        <dbReference type="SAM" id="Phobius"/>
    </source>
</evidence>
<feature type="transmembrane region" description="Helical" evidence="8">
    <location>
        <begin position="426"/>
        <end position="448"/>
    </location>
</feature>
<feature type="transmembrane region" description="Helical" evidence="8">
    <location>
        <begin position="52"/>
        <end position="72"/>
    </location>
</feature>
<name>A0A6G1SIM5_9ACAR</name>
<keyword evidence="6 8" id="KW-0472">Membrane</keyword>
<keyword evidence="4 8" id="KW-0812">Transmembrane</keyword>
<keyword evidence="3" id="KW-0813">Transport</keyword>
<dbReference type="Pfam" id="PF01733">
    <property type="entry name" value="Nucleoside_tran"/>
    <property type="match status" value="1"/>
</dbReference>
<dbReference type="GO" id="GO:0015213">
    <property type="term" value="F:uridine transmembrane transporter activity"/>
    <property type="evidence" value="ECO:0007669"/>
    <property type="project" value="UniProtKB-ARBA"/>
</dbReference>
<evidence type="ECO:0000256" key="1">
    <source>
        <dbReference type="ARBA" id="ARBA00004141"/>
    </source>
</evidence>
<feature type="region of interest" description="Disordered" evidence="7">
    <location>
        <begin position="1"/>
        <end position="22"/>
    </location>
</feature>
<accession>A0A6G1SIM5</accession>
<evidence type="ECO:0000256" key="4">
    <source>
        <dbReference type="ARBA" id="ARBA00022692"/>
    </source>
</evidence>